<evidence type="ECO:0000259" key="2">
    <source>
        <dbReference type="Pfam" id="PF01757"/>
    </source>
</evidence>
<sequence length="316" mass="35990">MNSRVKELDFLKCIFIILMIIFHLVYIGDSYPYAKQVVYTFHMSAFLVISGYLNNVNKKIKAFGQSLLWIFIPYVCMETGYVIMSAILPVREKVTELSAGLLLHKAIIAPMGPYWYLHTLMLCNASYYLMYRMTNKWKGITRFILLGILLYGLSELKLLTFANAIYFLAGVAIRQSGNNIIRIFQPSLLALFPLIILCYFPENLNRGTLAGVTITYLVISLLLATYTYLTEQIKRILLYIGSNTLVILLFSPVFTILSKLYLPLFAFDATGICFTIVSVVFVICGCFGVTYIFDRLHISPYFLGKKQMLPPYSSAD</sequence>
<dbReference type="InterPro" id="IPR052734">
    <property type="entry name" value="Nod_factor_acetyltransferase"/>
</dbReference>
<organism evidence="3 4">
    <name type="scientific">Phocaeicola coprocola</name>
    <dbReference type="NCBI Taxonomy" id="310298"/>
    <lineage>
        <taxon>Bacteria</taxon>
        <taxon>Pseudomonadati</taxon>
        <taxon>Bacteroidota</taxon>
        <taxon>Bacteroidia</taxon>
        <taxon>Bacteroidales</taxon>
        <taxon>Bacteroidaceae</taxon>
        <taxon>Phocaeicola</taxon>
    </lineage>
</organism>
<feature type="transmembrane region" description="Helical" evidence="1">
    <location>
        <begin position="143"/>
        <end position="168"/>
    </location>
</feature>
<keyword evidence="1" id="KW-1133">Transmembrane helix</keyword>
<feature type="transmembrane region" description="Helical" evidence="1">
    <location>
        <begin position="33"/>
        <end position="54"/>
    </location>
</feature>
<accession>A0A412GZU6</accession>
<reference evidence="3 4" key="1">
    <citation type="submission" date="2018-08" db="EMBL/GenBank/DDBJ databases">
        <title>A genome reference for cultivated species of the human gut microbiota.</title>
        <authorList>
            <person name="Zou Y."/>
            <person name="Xue W."/>
            <person name="Luo G."/>
        </authorList>
    </citation>
    <scope>NUCLEOTIDE SEQUENCE [LARGE SCALE GENOMIC DNA]</scope>
    <source>
        <strain evidence="3 4">AF24-2</strain>
    </source>
</reference>
<feature type="transmembrane region" description="Helical" evidence="1">
    <location>
        <begin position="207"/>
        <end position="230"/>
    </location>
</feature>
<proteinExistence type="predicted"/>
<dbReference type="Proteomes" id="UP000285864">
    <property type="component" value="Unassembled WGS sequence"/>
</dbReference>
<feature type="domain" description="Acyltransferase 3" evidence="2">
    <location>
        <begin position="6"/>
        <end position="289"/>
    </location>
</feature>
<keyword evidence="3" id="KW-0012">Acyltransferase</keyword>
<feature type="transmembrane region" description="Helical" evidence="1">
    <location>
        <begin position="9"/>
        <end position="27"/>
    </location>
</feature>
<dbReference type="AlphaFoldDB" id="A0A412GZU6"/>
<keyword evidence="4" id="KW-1185">Reference proteome</keyword>
<feature type="transmembrane region" description="Helical" evidence="1">
    <location>
        <begin position="269"/>
        <end position="293"/>
    </location>
</feature>
<name>A0A412GZU6_9BACT</name>
<feature type="transmembrane region" description="Helical" evidence="1">
    <location>
        <begin position="180"/>
        <end position="200"/>
    </location>
</feature>
<dbReference type="RefSeq" id="WP_118482661.1">
    <property type="nucleotide sequence ID" value="NZ_CAUDVR010000072.1"/>
</dbReference>
<dbReference type="InterPro" id="IPR002656">
    <property type="entry name" value="Acyl_transf_3_dom"/>
</dbReference>
<dbReference type="EMBL" id="QRUU01000001">
    <property type="protein sequence ID" value="RGS00539.1"/>
    <property type="molecule type" value="Genomic_DNA"/>
</dbReference>
<evidence type="ECO:0000313" key="3">
    <source>
        <dbReference type="EMBL" id="RGS00539.1"/>
    </source>
</evidence>
<keyword evidence="1" id="KW-0472">Membrane</keyword>
<feature type="transmembrane region" description="Helical" evidence="1">
    <location>
        <begin position="66"/>
        <end position="88"/>
    </location>
</feature>
<evidence type="ECO:0000256" key="1">
    <source>
        <dbReference type="SAM" id="Phobius"/>
    </source>
</evidence>
<dbReference type="PANTHER" id="PTHR37312">
    <property type="entry name" value="MEMBRANE-BOUND ACYLTRANSFERASE YKRP-RELATED"/>
    <property type="match status" value="1"/>
</dbReference>
<feature type="transmembrane region" description="Helical" evidence="1">
    <location>
        <begin position="236"/>
        <end position="257"/>
    </location>
</feature>
<keyword evidence="3" id="KW-0808">Transferase</keyword>
<feature type="transmembrane region" description="Helical" evidence="1">
    <location>
        <begin position="114"/>
        <end position="131"/>
    </location>
</feature>
<evidence type="ECO:0000313" key="4">
    <source>
        <dbReference type="Proteomes" id="UP000285864"/>
    </source>
</evidence>
<dbReference type="Pfam" id="PF01757">
    <property type="entry name" value="Acyl_transf_3"/>
    <property type="match status" value="1"/>
</dbReference>
<keyword evidence="1" id="KW-0812">Transmembrane</keyword>
<protein>
    <submittedName>
        <fullName evidence="3">Acyltransferase</fullName>
    </submittedName>
</protein>
<dbReference type="PANTHER" id="PTHR37312:SF1">
    <property type="entry name" value="MEMBRANE-BOUND ACYLTRANSFERASE YKRP-RELATED"/>
    <property type="match status" value="1"/>
</dbReference>
<dbReference type="GO" id="GO:0016747">
    <property type="term" value="F:acyltransferase activity, transferring groups other than amino-acyl groups"/>
    <property type="evidence" value="ECO:0007669"/>
    <property type="project" value="InterPro"/>
</dbReference>
<gene>
    <name evidence="3" type="ORF">DWY20_00160</name>
</gene>
<comment type="caution">
    <text evidence="3">The sequence shown here is derived from an EMBL/GenBank/DDBJ whole genome shotgun (WGS) entry which is preliminary data.</text>
</comment>